<dbReference type="Gene3D" id="3.30.450.20">
    <property type="entry name" value="PAS domain"/>
    <property type="match status" value="1"/>
</dbReference>
<keyword evidence="11 13" id="KW-0472">Membrane</keyword>
<dbReference type="PROSITE" id="PS50885">
    <property type="entry name" value="HAMP"/>
    <property type="match status" value="1"/>
</dbReference>
<dbReference type="GO" id="GO:0005886">
    <property type="term" value="C:plasma membrane"/>
    <property type="evidence" value="ECO:0007669"/>
    <property type="project" value="UniProtKB-SubCell"/>
</dbReference>
<evidence type="ECO:0000256" key="7">
    <source>
        <dbReference type="ARBA" id="ARBA00022692"/>
    </source>
</evidence>
<dbReference type="InterPro" id="IPR033479">
    <property type="entry name" value="dCache_1"/>
</dbReference>
<feature type="domain" description="HAMP" evidence="15">
    <location>
        <begin position="310"/>
        <end position="362"/>
    </location>
</feature>
<dbReference type="Gene3D" id="3.30.565.10">
    <property type="entry name" value="Histidine kinase-like ATPase, C-terminal domain"/>
    <property type="match status" value="1"/>
</dbReference>
<keyword evidence="9 13" id="KW-1133">Transmembrane helix</keyword>
<keyword evidence="7 13" id="KW-0812">Transmembrane</keyword>
<keyword evidence="12" id="KW-0175">Coiled coil</keyword>
<evidence type="ECO:0000256" key="9">
    <source>
        <dbReference type="ARBA" id="ARBA00022989"/>
    </source>
</evidence>
<protein>
    <recommendedName>
        <fullName evidence="3">histidine kinase</fullName>
        <ecNumber evidence="3">2.7.13.3</ecNumber>
    </recommendedName>
</protein>
<organism evidence="16 17">
    <name type="scientific">Iocasia fonsfrigidae</name>
    <dbReference type="NCBI Taxonomy" id="2682810"/>
    <lineage>
        <taxon>Bacteria</taxon>
        <taxon>Bacillati</taxon>
        <taxon>Bacillota</taxon>
        <taxon>Clostridia</taxon>
        <taxon>Halanaerobiales</taxon>
        <taxon>Halanaerobiaceae</taxon>
        <taxon>Iocasia</taxon>
    </lineage>
</organism>
<evidence type="ECO:0000256" key="5">
    <source>
        <dbReference type="ARBA" id="ARBA00022553"/>
    </source>
</evidence>
<keyword evidence="4" id="KW-1003">Cell membrane</keyword>
<evidence type="ECO:0000256" key="2">
    <source>
        <dbReference type="ARBA" id="ARBA00004651"/>
    </source>
</evidence>
<proteinExistence type="predicted"/>
<feature type="transmembrane region" description="Helical" evidence="13">
    <location>
        <begin position="12"/>
        <end position="33"/>
    </location>
</feature>
<keyword evidence="10" id="KW-0902">Two-component regulatory system</keyword>
<keyword evidence="6" id="KW-0808">Transferase</keyword>
<dbReference type="PANTHER" id="PTHR34220">
    <property type="entry name" value="SENSOR HISTIDINE KINASE YPDA"/>
    <property type="match status" value="1"/>
</dbReference>
<dbReference type="AlphaFoldDB" id="A0A8A7KAY7"/>
<dbReference type="InterPro" id="IPR003594">
    <property type="entry name" value="HATPase_dom"/>
</dbReference>
<dbReference type="CDD" id="cd06225">
    <property type="entry name" value="HAMP"/>
    <property type="match status" value="1"/>
</dbReference>
<dbReference type="InterPro" id="IPR005467">
    <property type="entry name" value="His_kinase_dom"/>
</dbReference>
<accession>A0A8A7KAY7</accession>
<sequence>MKQIKFFNSLRVKLGIITIFLIGVPIIIIAIIYSHNVKDVIIHKYTETAIESVYETAEKINFVFKDIQKFSTVIISNEELLKMVKDSSGLNENDYNSKLRSFITTRADIESIRLILGEKTYLIGANRNNFSREITYNLLESFGEPVWISTQNVEVEILAGKFEKYYFTLARKIIDFNTLKNYGFLLIDLDEMILEQAYSNIREENNGEIFICDKEGKIISHADKNRIGSFISDKPYAAQVAENNSGYVEYKNKTDKLAIYSTIENSGWKIIKTISTDYLYKEINHIQNYIIYVGIFYGFLIILFMIIFSFRYTKPMFRMMGVIEKVEKGDLTVRMDVNCNDEIGQLGDSLNNMIDEMQNLINKLIKEEREKKEVELEALHAQINPHFLHNTLNTIKWMAKINGNESVSKAITALVKLLRISTNLGKDMITLEEEIEYVKNYLFIHRLRFNESIIVNFNMEEDCLDQMVPKFILQPVVENSIIYGMENDQVELSIIIKIFKNNDKIIIEIIDNGPGIDNETLKKILTTESDRNKFTKVGLNNIDRRLKLYFGKEYGVKIKSKLGQGTKVILILPIK</sequence>
<gene>
    <name evidence="16" type="ORF">GM661_00200</name>
</gene>
<dbReference type="PANTHER" id="PTHR34220:SF7">
    <property type="entry name" value="SENSOR HISTIDINE KINASE YPDA"/>
    <property type="match status" value="1"/>
</dbReference>
<dbReference type="Proteomes" id="UP000665020">
    <property type="component" value="Chromosome"/>
</dbReference>
<keyword evidence="5" id="KW-0597">Phosphoprotein</keyword>
<keyword evidence="8" id="KW-0418">Kinase</keyword>
<dbReference type="InterPro" id="IPR029151">
    <property type="entry name" value="Sensor-like_sf"/>
</dbReference>
<evidence type="ECO:0000259" key="14">
    <source>
        <dbReference type="PROSITE" id="PS50109"/>
    </source>
</evidence>
<evidence type="ECO:0000313" key="17">
    <source>
        <dbReference type="Proteomes" id="UP000665020"/>
    </source>
</evidence>
<evidence type="ECO:0000256" key="4">
    <source>
        <dbReference type="ARBA" id="ARBA00022475"/>
    </source>
</evidence>
<dbReference type="Gene3D" id="6.10.340.10">
    <property type="match status" value="1"/>
</dbReference>
<dbReference type="Pfam" id="PF02743">
    <property type="entry name" value="dCache_1"/>
    <property type="match status" value="1"/>
</dbReference>
<dbReference type="InterPro" id="IPR036890">
    <property type="entry name" value="HATPase_C_sf"/>
</dbReference>
<evidence type="ECO:0000256" key="1">
    <source>
        <dbReference type="ARBA" id="ARBA00000085"/>
    </source>
</evidence>
<dbReference type="InterPro" id="IPR003660">
    <property type="entry name" value="HAMP_dom"/>
</dbReference>
<evidence type="ECO:0000256" key="10">
    <source>
        <dbReference type="ARBA" id="ARBA00023012"/>
    </source>
</evidence>
<dbReference type="SMART" id="SM00387">
    <property type="entry name" value="HATPase_c"/>
    <property type="match status" value="1"/>
</dbReference>
<dbReference type="CDD" id="cd12912">
    <property type="entry name" value="PDC2_MCP_like"/>
    <property type="match status" value="1"/>
</dbReference>
<feature type="coiled-coil region" evidence="12">
    <location>
        <begin position="347"/>
        <end position="384"/>
    </location>
</feature>
<evidence type="ECO:0000256" key="8">
    <source>
        <dbReference type="ARBA" id="ARBA00022777"/>
    </source>
</evidence>
<dbReference type="EC" id="2.7.13.3" evidence="3"/>
<dbReference type="SMART" id="SM00304">
    <property type="entry name" value="HAMP"/>
    <property type="match status" value="1"/>
</dbReference>
<evidence type="ECO:0000256" key="13">
    <source>
        <dbReference type="SAM" id="Phobius"/>
    </source>
</evidence>
<name>A0A8A7KAY7_9FIRM</name>
<dbReference type="Pfam" id="PF06580">
    <property type="entry name" value="His_kinase"/>
    <property type="match status" value="1"/>
</dbReference>
<feature type="domain" description="Histidine kinase" evidence="14">
    <location>
        <begin position="472"/>
        <end position="575"/>
    </location>
</feature>
<comment type="catalytic activity">
    <reaction evidence="1">
        <text>ATP + protein L-histidine = ADP + protein N-phospho-L-histidine.</text>
        <dbReference type="EC" id="2.7.13.3"/>
    </reaction>
</comment>
<dbReference type="GO" id="GO:0000155">
    <property type="term" value="F:phosphorelay sensor kinase activity"/>
    <property type="evidence" value="ECO:0007669"/>
    <property type="project" value="InterPro"/>
</dbReference>
<evidence type="ECO:0000256" key="11">
    <source>
        <dbReference type="ARBA" id="ARBA00023136"/>
    </source>
</evidence>
<evidence type="ECO:0000313" key="16">
    <source>
        <dbReference type="EMBL" id="QTL96499.1"/>
    </source>
</evidence>
<comment type="subcellular location">
    <subcellularLocation>
        <location evidence="2">Cell membrane</location>
        <topology evidence="2">Multi-pass membrane protein</topology>
    </subcellularLocation>
</comment>
<dbReference type="PROSITE" id="PS50109">
    <property type="entry name" value="HIS_KIN"/>
    <property type="match status" value="1"/>
</dbReference>
<evidence type="ECO:0000259" key="15">
    <source>
        <dbReference type="PROSITE" id="PS50885"/>
    </source>
</evidence>
<keyword evidence="17" id="KW-1185">Reference proteome</keyword>
<reference evidence="16" key="1">
    <citation type="submission" date="2019-12" db="EMBL/GenBank/DDBJ databases">
        <authorList>
            <person name="zhang j."/>
            <person name="sun C.M."/>
        </authorList>
    </citation>
    <scope>NUCLEOTIDE SEQUENCE</scope>
    <source>
        <strain evidence="16">NS-1</strain>
    </source>
</reference>
<dbReference type="EMBL" id="CP046640">
    <property type="protein sequence ID" value="QTL96499.1"/>
    <property type="molecule type" value="Genomic_DNA"/>
</dbReference>
<dbReference type="Pfam" id="PF00672">
    <property type="entry name" value="HAMP"/>
    <property type="match status" value="1"/>
</dbReference>
<dbReference type="InterPro" id="IPR010559">
    <property type="entry name" value="Sig_transdc_His_kin_internal"/>
</dbReference>
<evidence type="ECO:0000256" key="3">
    <source>
        <dbReference type="ARBA" id="ARBA00012438"/>
    </source>
</evidence>
<dbReference type="SUPFAM" id="SSF103190">
    <property type="entry name" value="Sensory domain-like"/>
    <property type="match status" value="1"/>
</dbReference>
<dbReference type="RefSeq" id="WP_230868217.1">
    <property type="nucleotide sequence ID" value="NZ_CP046640.1"/>
</dbReference>
<feature type="transmembrane region" description="Helical" evidence="13">
    <location>
        <begin position="289"/>
        <end position="310"/>
    </location>
</feature>
<dbReference type="SUPFAM" id="SSF158472">
    <property type="entry name" value="HAMP domain-like"/>
    <property type="match status" value="1"/>
</dbReference>
<evidence type="ECO:0000256" key="6">
    <source>
        <dbReference type="ARBA" id="ARBA00022679"/>
    </source>
</evidence>
<dbReference type="InterPro" id="IPR050640">
    <property type="entry name" value="Bact_2-comp_sensor_kinase"/>
</dbReference>
<dbReference type="KEGG" id="ifn:GM661_00200"/>
<dbReference type="Pfam" id="PF02518">
    <property type="entry name" value="HATPase_c"/>
    <property type="match status" value="1"/>
</dbReference>
<dbReference type="SUPFAM" id="SSF55874">
    <property type="entry name" value="ATPase domain of HSP90 chaperone/DNA topoisomerase II/histidine kinase"/>
    <property type="match status" value="1"/>
</dbReference>
<evidence type="ECO:0000256" key="12">
    <source>
        <dbReference type="SAM" id="Coils"/>
    </source>
</evidence>